<feature type="domain" description="Peptidase S26" evidence="1">
    <location>
        <begin position="38"/>
        <end position="75"/>
    </location>
</feature>
<dbReference type="CDD" id="cd06530">
    <property type="entry name" value="S26_SPase_I"/>
    <property type="match status" value="1"/>
</dbReference>
<accession>A0A2A6E4C7</accession>
<feature type="non-terminal residue" evidence="2">
    <location>
        <position position="92"/>
    </location>
</feature>
<dbReference type="RefSeq" id="WP_179859271.1">
    <property type="nucleotide sequence ID" value="NZ_NSLJ01000134.1"/>
</dbReference>
<organism evidence="2 3">
    <name type="scientific">Tannerella forsythia</name>
    <name type="common">Bacteroides forsythus</name>
    <dbReference type="NCBI Taxonomy" id="28112"/>
    <lineage>
        <taxon>Bacteria</taxon>
        <taxon>Pseudomonadati</taxon>
        <taxon>Bacteroidota</taxon>
        <taxon>Bacteroidia</taxon>
        <taxon>Bacteroidales</taxon>
        <taxon>Tannerellaceae</taxon>
        <taxon>Tannerella</taxon>
    </lineage>
</organism>
<evidence type="ECO:0000313" key="2">
    <source>
        <dbReference type="EMBL" id="PDP39849.1"/>
    </source>
</evidence>
<protein>
    <submittedName>
        <fullName evidence="2">S26 family signal peptidase</fullName>
    </submittedName>
</protein>
<feature type="non-terminal residue" evidence="2">
    <location>
        <position position="1"/>
    </location>
</feature>
<proteinExistence type="predicted"/>
<name>A0A2A6E4C7_TANFO</name>
<dbReference type="AlphaFoldDB" id="A0A2A6E4C7"/>
<dbReference type="SUPFAM" id="SSF51306">
    <property type="entry name" value="LexA/Signal peptidase"/>
    <property type="match status" value="1"/>
</dbReference>
<gene>
    <name evidence="2" type="ORF">CLI86_14070</name>
</gene>
<dbReference type="Gene3D" id="2.10.109.10">
    <property type="entry name" value="Umud Fragment, subunit A"/>
    <property type="match status" value="1"/>
</dbReference>
<comment type="caution">
    <text evidence="2">The sequence shown here is derived from an EMBL/GenBank/DDBJ whole genome shotgun (WGS) entry which is preliminary data.</text>
</comment>
<dbReference type="GO" id="GO:0004252">
    <property type="term" value="F:serine-type endopeptidase activity"/>
    <property type="evidence" value="ECO:0007669"/>
    <property type="project" value="InterPro"/>
</dbReference>
<dbReference type="GO" id="GO:0006465">
    <property type="term" value="P:signal peptide processing"/>
    <property type="evidence" value="ECO:0007669"/>
    <property type="project" value="InterPro"/>
</dbReference>
<dbReference type="InterPro" id="IPR036286">
    <property type="entry name" value="LexA/Signal_pep-like_sf"/>
</dbReference>
<dbReference type="Proteomes" id="UP000219259">
    <property type="component" value="Unassembled WGS sequence"/>
</dbReference>
<evidence type="ECO:0000313" key="3">
    <source>
        <dbReference type="Proteomes" id="UP000219259"/>
    </source>
</evidence>
<sequence>RTETLIYKKIIEWETGHTLHIERDTLYNGDTPITSYTFTHNYYFMGGDKVENSQDSRYWGLLPDELIIGKASFIWKSIDPDSHQVRWERFMK</sequence>
<dbReference type="InterPro" id="IPR019533">
    <property type="entry name" value="Peptidase_S26"/>
</dbReference>
<dbReference type="EMBL" id="NSLJ01000134">
    <property type="protein sequence ID" value="PDP39849.1"/>
    <property type="molecule type" value="Genomic_DNA"/>
</dbReference>
<evidence type="ECO:0000259" key="1">
    <source>
        <dbReference type="Pfam" id="PF10502"/>
    </source>
</evidence>
<reference evidence="2 3" key="1">
    <citation type="submission" date="2017-09" db="EMBL/GenBank/DDBJ databases">
        <title>Phase variable restriction modification systems are present in the genome sequences of periodontal pathogens Prevotella intermedia, Tannerella forsythia and Porphyromonas gingivalis.</title>
        <authorList>
            <person name="Haigh R.D."/>
            <person name="Crawford L."/>
            <person name="Ralph J."/>
            <person name="Wanford J."/>
            <person name="Vartoukian S.R."/>
            <person name="Hijazib K."/>
            <person name="Wade W."/>
            <person name="Oggioni M.R."/>
        </authorList>
    </citation>
    <scope>NUCLEOTIDE SEQUENCE [LARGE SCALE GENOMIC DNA]</scope>
    <source>
        <strain evidence="2 3">WW11663</strain>
    </source>
</reference>
<dbReference type="Pfam" id="PF10502">
    <property type="entry name" value="Peptidase_S26"/>
    <property type="match status" value="1"/>
</dbReference>